<sequence length="203" mass="23018">MEYRFKLAQNPKVFRISDEAFALNTASGDIDRESKALRAMEMTAKTQNHIESAGLVEARDPEIDSPIYRREGFEGIVEFGEMDKKLGEALRIAREEHGLTRPELVPLVGLTPQVYGRYERGEAKLHVTRLVHLGELLDFSPLDLIFAAAPHLWGTSENEAKNRYRLMKHIEKLPAEKTKLLLEIVESFLALQPSGEAKDPDHK</sequence>
<dbReference type="RefSeq" id="WP_280107556.1">
    <property type="nucleotide sequence ID" value="NZ_JBEAAL010000044.1"/>
</dbReference>
<dbReference type="CDD" id="cd00093">
    <property type="entry name" value="HTH_XRE"/>
    <property type="match status" value="1"/>
</dbReference>
<keyword evidence="3" id="KW-1185">Reference proteome</keyword>
<dbReference type="InterPro" id="IPR001387">
    <property type="entry name" value="Cro/C1-type_HTH"/>
</dbReference>
<evidence type="ECO:0000313" key="3">
    <source>
        <dbReference type="Proteomes" id="UP001496627"/>
    </source>
</evidence>
<dbReference type="Pfam" id="PF13560">
    <property type="entry name" value="HTH_31"/>
    <property type="match status" value="1"/>
</dbReference>
<feature type="domain" description="HTH cro/C1-type" evidence="1">
    <location>
        <begin position="90"/>
        <end position="144"/>
    </location>
</feature>
<dbReference type="SMART" id="SM00530">
    <property type="entry name" value="HTH_XRE"/>
    <property type="match status" value="1"/>
</dbReference>
<dbReference type="Gene3D" id="1.10.260.40">
    <property type="entry name" value="lambda repressor-like DNA-binding domains"/>
    <property type="match status" value="1"/>
</dbReference>
<dbReference type="EMBL" id="JBEAAL010000044">
    <property type="protein sequence ID" value="MEQ1409426.1"/>
    <property type="molecule type" value="Genomic_DNA"/>
</dbReference>
<proteinExistence type="predicted"/>
<accession>A0ABV0MC01</accession>
<evidence type="ECO:0000259" key="1">
    <source>
        <dbReference type="PROSITE" id="PS50943"/>
    </source>
</evidence>
<comment type="caution">
    <text evidence="2">The sequence shown here is derived from an EMBL/GenBank/DDBJ whole genome shotgun (WGS) entry which is preliminary data.</text>
</comment>
<dbReference type="SUPFAM" id="SSF47413">
    <property type="entry name" value="lambda repressor-like DNA-binding domains"/>
    <property type="match status" value="1"/>
</dbReference>
<name>A0ABV0MC01_9HYPH</name>
<evidence type="ECO:0000313" key="2">
    <source>
        <dbReference type="EMBL" id="MEQ1409426.1"/>
    </source>
</evidence>
<protein>
    <submittedName>
        <fullName evidence="2">Helix-turn-helix transcriptional regulator</fullName>
    </submittedName>
</protein>
<organism evidence="2 3">
    <name type="scientific">Neorhizobium phenanthreniclasticum</name>
    <dbReference type="NCBI Taxonomy" id="3157917"/>
    <lineage>
        <taxon>Bacteria</taxon>
        <taxon>Pseudomonadati</taxon>
        <taxon>Pseudomonadota</taxon>
        <taxon>Alphaproteobacteria</taxon>
        <taxon>Hyphomicrobiales</taxon>
        <taxon>Rhizobiaceae</taxon>
        <taxon>Rhizobium/Agrobacterium group</taxon>
        <taxon>Neorhizobium</taxon>
    </lineage>
</organism>
<dbReference type="InterPro" id="IPR010982">
    <property type="entry name" value="Lambda_DNA-bd_dom_sf"/>
</dbReference>
<dbReference type="Proteomes" id="UP001496627">
    <property type="component" value="Unassembled WGS sequence"/>
</dbReference>
<gene>
    <name evidence="2" type="ORF">ABK249_31475</name>
</gene>
<reference evidence="2 3" key="1">
    <citation type="submission" date="2024-05" db="EMBL/GenBank/DDBJ databases">
        <title>Neorhizobium sp. Rsf11, a plant growth promoting and heavy metal resistant PAH-degrader.</title>
        <authorList>
            <person name="Golubev S.N."/>
            <person name="Muratova A.Y."/>
            <person name="Markelova M.I."/>
        </authorList>
    </citation>
    <scope>NUCLEOTIDE SEQUENCE [LARGE SCALE GENOMIC DNA]</scope>
    <source>
        <strain evidence="2 3">Rsf11</strain>
    </source>
</reference>
<dbReference type="PROSITE" id="PS50943">
    <property type="entry name" value="HTH_CROC1"/>
    <property type="match status" value="1"/>
</dbReference>